<evidence type="ECO:0000256" key="1">
    <source>
        <dbReference type="SAM" id="MobiDB-lite"/>
    </source>
</evidence>
<evidence type="ECO:0000256" key="2">
    <source>
        <dbReference type="SAM" id="SignalP"/>
    </source>
</evidence>
<dbReference type="AlphaFoldDB" id="A0A194VBU8"/>
<dbReference type="STRING" id="694573.A0A194VBU8"/>
<feature type="signal peptide" evidence="2">
    <location>
        <begin position="1"/>
        <end position="19"/>
    </location>
</feature>
<feature type="compositionally biased region" description="Low complexity" evidence="1">
    <location>
        <begin position="292"/>
        <end position="323"/>
    </location>
</feature>
<protein>
    <submittedName>
        <fullName evidence="4">Glucan endo-1,3-beta-glucosidase A1</fullName>
    </submittedName>
</protein>
<dbReference type="SUPFAM" id="SSF49899">
    <property type="entry name" value="Concanavalin A-like lectins/glucanases"/>
    <property type="match status" value="1"/>
</dbReference>
<proteinExistence type="predicted"/>
<name>A0A194VBU8_CYTMA</name>
<dbReference type="GO" id="GO:0004553">
    <property type="term" value="F:hydrolase activity, hydrolyzing O-glycosyl compounds"/>
    <property type="evidence" value="ECO:0007669"/>
    <property type="project" value="InterPro"/>
</dbReference>
<feature type="region of interest" description="Disordered" evidence="1">
    <location>
        <begin position="339"/>
        <end position="387"/>
    </location>
</feature>
<reference evidence="5" key="1">
    <citation type="submission" date="2014-12" db="EMBL/GenBank/DDBJ databases">
        <title>Genome Sequence of Valsa Canker Pathogens Uncovers a Specific Adaption of Colonization on Woody Bark.</title>
        <authorList>
            <person name="Yin Z."/>
            <person name="Liu H."/>
            <person name="Gao X."/>
            <person name="Li Z."/>
            <person name="Song N."/>
            <person name="Ke X."/>
            <person name="Dai Q."/>
            <person name="Wu Y."/>
            <person name="Sun Y."/>
            <person name="Xu J.-R."/>
            <person name="Kang Z.K."/>
            <person name="Wang L."/>
            <person name="Huang L."/>
        </authorList>
    </citation>
    <scope>NUCLEOTIDE SEQUENCE [LARGE SCALE GENOMIC DNA]</scope>
    <source>
        <strain evidence="5">SXYL134</strain>
    </source>
</reference>
<dbReference type="Pfam" id="PF26113">
    <property type="entry name" value="GH16_XgeA"/>
    <property type="match status" value="1"/>
</dbReference>
<dbReference type="PROSITE" id="PS51762">
    <property type="entry name" value="GH16_2"/>
    <property type="match status" value="1"/>
</dbReference>
<dbReference type="InterPro" id="IPR000757">
    <property type="entry name" value="Beta-glucanase-like"/>
</dbReference>
<feature type="chain" id="PRO_5008266409" evidence="2">
    <location>
        <begin position="20"/>
        <end position="484"/>
    </location>
</feature>
<dbReference type="GO" id="GO:0005975">
    <property type="term" value="P:carbohydrate metabolic process"/>
    <property type="evidence" value="ECO:0007669"/>
    <property type="project" value="InterPro"/>
</dbReference>
<keyword evidence="2" id="KW-0732">Signal</keyword>
<evidence type="ECO:0000259" key="3">
    <source>
        <dbReference type="PROSITE" id="PS51762"/>
    </source>
</evidence>
<dbReference type="EMBL" id="KN714774">
    <property type="protein sequence ID" value="KUI61369.1"/>
    <property type="molecule type" value="Genomic_DNA"/>
</dbReference>
<dbReference type="InterPro" id="IPR013320">
    <property type="entry name" value="ConA-like_dom_sf"/>
</dbReference>
<dbReference type="InterPro" id="IPR050546">
    <property type="entry name" value="Glycosyl_Hydrlase_16"/>
</dbReference>
<feature type="domain" description="GH16" evidence="3">
    <location>
        <begin position="23"/>
        <end position="283"/>
    </location>
</feature>
<feature type="region of interest" description="Disordered" evidence="1">
    <location>
        <begin position="272"/>
        <end position="323"/>
    </location>
</feature>
<dbReference type="Gene3D" id="2.60.120.200">
    <property type="match status" value="1"/>
</dbReference>
<gene>
    <name evidence="4" type="ORF">VP1G_08526</name>
</gene>
<organism evidence="4 5">
    <name type="scientific">Cytospora mali</name>
    <name type="common">Apple Valsa canker fungus</name>
    <name type="synonym">Valsa mali</name>
    <dbReference type="NCBI Taxonomy" id="578113"/>
    <lineage>
        <taxon>Eukaryota</taxon>
        <taxon>Fungi</taxon>
        <taxon>Dikarya</taxon>
        <taxon>Ascomycota</taxon>
        <taxon>Pezizomycotina</taxon>
        <taxon>Sordariomycetes</taxon>
        <taxon>Sordariomycetidae</taxon>
        <taxon>Diaporthales</taxon>
        <taxon>Cytosporaceae</taxon>
        <taxon>Cytospora</taxon>
    </lineage>
</organism>
<keyword evidence="5" id="KW-1185">Reference proteome</keyword>
<evidence type="ECO:0000313" key="4">
    <source>
        <dbReference type="EMBL" id="KUI61369.1"/>
    </source>
</evidence>
<sequence>MRVQVATLASAVLPVIVLAGTPPSYDGLSVLWSDSFHGSAGDSVNTSIWTIAEAIDTNDEVESYTKATSNLQISGGGTVQFVPWKSSSGQWTSGRIESLDTWTPPAGGIMQVEASLRMGSDSPLFAQGMWPAVWMMGDSIHHGTDWPACGEVDIFETVNKDGTVYGTVHCTASACYPNGEQGLQGSTATDDDWHTYAVKIDRTSNDWTTESISWMKDGNTFFTVTGATIGEQASWSTLAHSPLYLIINLAVGGSWPGDPSLTTLPGYGNMLEELAGSSSDEGSSALAPASEASTTGTDVSTATSDSSEVSSSPTSSSSLSVSTSVPSASATLTSTMSINVATPSGEGSSSSMTAMSTTSPPTSVGTTTNSPTTAGTTTTEPSASSTSAIYTPGVNGLVSGAHAVRPAFEFGPLLDYWRKPALMRLSHQRNPKHENDNETNAPQSTDPSFVVTLLAGFFSATLRLLGDARSVIFLALPVLPYFLV</sequence>
<dbReference type="OrthoDB" id="192832at2759"/>
<dbReference type="Proteomes" id="UP000078576">
    <property type="component" value="Unassembled WGS sequence"/>
</dbReference>
<dbReference type="PANTHER" id="PTHR10963">
    <property type="entry name" value="GLYCOSYL HYDROLASE-RELATED"/>
    <property type="match status" value="1"/>
</dbReference>
<dbReference type="PANTHER" id="PTHR10963:SF60">
    <property type="entry name" value="GRAM-NEGATIVE BACTERIA-BINDING PROTEIN 1-RELATED"/>
    <property type="match status" value="1"/>
</dbReference>
<accession>A0A194VBU8</accession>
<evidence type="ECO:0000313" key="5">
    <source>
        <dbReference type="Proteomes" id="UP000078576"/>
    </source>
</evidence>